<dbReference type="NCBIfam" id="TIGR03533">
    <property type="entry name" value="L3_gln_methyl"/>
    <property type="match status" value="1"/>
</dbReference>
<dbReference type="EMBL" id="CP107246">
    <property type="protein sequence ID" value="WIM06448.1"/>
    <property type="molecule type" value="Genomic_DNA"/>
</dbReference>
<organism evidence="6">
    <name type="scientific">Candidatus Nitricoxidivorans perseverans</name>
    <dbReference type="NCBI Taxonomy" id="2975601"/>
    <lineage>
        <taxon>Bacteria</taxon>
        <taxon>Pseudomonadati</taxon>
        <taxon>Pseudomonadota</taxon>
        <taxon>Betaproteobacteria</taxon>
        <taxon>Nitrosomonadales</taxon>
        <taxon>Sterolibacteriaceae</taxon>
        <taxon>Candidatus Nitricoxidivorans</taxon>
    </lineage>
</organism>
<dbReference type="PANTHER" id="PTHR47806:SF1">
    <property type="entry name" value="RIBOSOMAL PROTEIN UL3 GLUTAMINE METHYLTRANSFERASE"/>
    <property type="match status" value="1"/>
</dbReference>
<accession>A0AA49IYZ8</accession>
<dbReference type="KEGG" id="npv:OHM77_04010"/>
<dbReference type="GO" id="GO:0032259">
    <property type="term" value="P:methylation"/>
    <property type="evidence" value="ECO:0007669"/>
    <property type="project" value="UniProtKB-KW"/>
</dbReference>
<name>A0AA49IYZ8_9PROT</name>
<evidence type="ECO:0000256" key="3">
    <source>
        <dbReference type="ARBA" id="ARBA00022691"/>
    </source>
</evidence>
<dbReference type="Proteomes" id="UP001234916">
    <property type="component" value="Chromosome"/>
</dbReference>
<dbReference type="InterPro" id="IPR007848">
    <property type="entry name" value="Small_mtfrase_dom"/>
</dbReference>
<evidence type="ECO:0000256" key="2">
    <source>
        <dbReference type="ARBA" id="ARBA00022679"/>
    </source>
</evidence>
<keyword evidence="2 4" id="KW-0808">Transferase</keyword>
<sequence length="301" mass="33244">MTTVSDELMTVRDWLRWAISRFNEAGLFFGHGTDNAHDEAAWLILHALHLPPDCLEPFLDARLTAVERLAVFNILQQRISRRLPAAYLAQEAWLGNFRFYVDERVIVPRSYFAGLLAEGLAPWVADPDAIEYALDLCTGSGCLAILMAHAFPAVRIDAVDISADALDVARRNVADYELQDRIRLVRSDLLNALEGCRYDLIVCNPPYVTAAAMDALPAEYRHEPALALASGTDGLDAVRRLIKDAGRHLTENGLLLVEVGHNADLVEAAFPDIPFTWIDAPGGEGKIFLVAREQLQGDWGG</sequence>
<dbReference type="GO" id="GO:0003676">
    <property type="term" value="F:nucleic acid binding"/>
    <property type="evidence" value="ECO:0007669"/>
    <property type="project" value="InterPro"/>
</dbReference>
<keyword evidence="3 4" id="KW-0949">S-adenosyl-L-methionine</keyword>
<dbReference type="AlphaFoldDB" id="A0AA49IYZ8"/>
<evidence type="ECO:0000256" key="4">
    <source>
        <dbReference type="HAMAP-Rule" id="MF_02125"/>
    </source>
</evidence>
<feature type="domain" description="Methyltransferase small" evidence="5">
    <location>
        <begin position="132"/>
        <end position="212"/>
    </location>
</feature>
<proteinExistence type="inferred from homology"/>
<dbReference type="NCBIfam" id="TIGR00536">
    <property type="entry name" value="hemK_fam"/>
    <property type="match status" value="1"/>
</dbReference>
<reference evidence="6" key="1">
    <citation type="journal article" date="2023" name="Nat. Microbiol.">
        <title>Enrichment and characterization of a nitric oxide-reducing microbial community in a continuous bioreactor.</title>
        <authorList>
            <person name="Garrido-Amador P."/>
            <person name="Stortenbeker N."/>
            <person name="Wessels H.J.C.T."/>
            <person name="Speth D.R."/>
            <person name="Garcia-Heredia I."/>
            <person name="Kartal B."/>
        </authorList>
    </citation>
    <scope>NUCLEOTIDE SEQUENCE</scope>
    <source>
        <strain evidence="6">MAG1</strain>
    </source>
</reference>
<dbReference type="InterPro" id="IPR002052">
    <property type="entry name" value="DNA_methylase_N6_adenine_CS"/>
</dbReference>
<comment type="catalytic activity">
    <reaction evidence="4">
        <text>L-glutaminyl-[ribosomal protein uL3] + S-adenosyl-L-methionine = N(5)-methyl-L-glutaminyl-[ribosomal protein uL3] + S-adenosyl-L-homocysteine + H(+)</text>
        <dbReference type="Rhea" id="RHEA:45020"/>
        <dbReference type="Rhea" id="RHEA-COMP:11063"/>
        <dbReference type="Rhea" id="RHEA-COMP:11064"/>
        <dbReference type="ChEBI" id="CHEBI:15378"/>
        <dbReference type="ChEBI" id="CHEBI:30011"/>
        <dbReference type="ChEBI" id="CHEBI:57856"/>
        <dbReference type="ChEBI" id="CHEBI:59789"/>
        <dbReference type="ChEBI" id="CHEBI:61891"/>
        <dbReference type="EC" id="2.1.1.298"/>
    </reaction>
</comment>
<dbReference type="Gene3D" id="1.10.8.10">
    <property type="entry name" value="DNA helicase RuvA subunit, C-terminal domain"/>
    <property type="match status" value="1"/>
</dbReference>
<dbReference type="SUPFAM" id="SSF53335">
    <property type="entry name" value="S-adenosyl-L-methionine-dependent methyltransferases"/>
    <property type="match status" value="1"/>
</dbReference>
<dbReference type="PROSITE" id="PS00092">
    <property type="entry name" value="N6_MTASE"/>
    <property type="match status" value="1"/>
</dbReference>
<evidence type="ECO:0000256" key="1">
    <source>
        <dbReference type="ARBA" id="ARBA00022603"/>
    </source>
</evidence>
<dbReference type="PANTHER" id="PTHR47806">
    <property type="entry name" value="50S RIBOSOMAL PROTEIN L3 GLUTAMINE METHYLTRANSFERASE"/>
    <property type="match status" value="1"/>
</dbReference>
<dbReference type="InterPro" id="IPR029063">
    <property type="entry name" value="SAM-dependent_MTases_sf"/>
</dbReference>
<dbReference type="HAMAP" id="MF_02125">
    <property type="entry name" value="L3_methyltr_PrmB"/>
    <property type="match status" value="1"/>
</dbReference>
<dbReference type="PIRSF" id="PIRSF037167">
    <property type="entry name" value="Mtase_YfcB_prd"/>
    <property type="match status" value="1"/>
</dbReference>
<dbReference type="EC" id="2.1.1.298" evidence="4"/>
<dbReference type="Pfam" id="PF05175">
    <property type="entry name" value="MTS"/>
    <property type="match status" value="1"/>
</dbReference>
<dbReference type="GO" id="GO:0005829">
    <property type="term" value="C:cytosol"/>
    <property type="evidence" value="ECO:0007669"/>
    <property type="project" value="TreeGrafter"/>
</dbReference>
<dbReference type="Gene3D" id="3.40.50.150">
    <property type="entry name" value="Vaccinia Virus protein VP39"/>
    <property type="match status" value="1"/>
</dbReference>
<dbReference type="GO" id="GO:0005840">
    <property type="term" value="C:ribosome"/>
    <property type="evidence" value="ECO:0007669"/>
    <property type="project" value="UniProtKB-KW"/>
</dbReference>
<keyword evidence="1 4" id="KW-0489">Methyltransferase</keyword>
<dbReference type="GO" id="GO:0036009">
    <property type="term" value="F:protein-glutamine N-methyltransferase activity"/>
    <property type="evidence" value="ECO:0007669"/>
    <property type="project" value="UniProtKB-UniRule"/>
</dbReference>
<dbReference type="InterPro" id="IPR017127">
    <property type="entry name" value="Ribosome_uL3_MTase"/>
</dbReference>
<dbReference type="CDD" id="cd02440">
    <property type="entry name" value="AdoMet_MTases"/>
    <property type="match status" value="1"/>
</dbReference>
<keyword evidence="6" id="KW-0689">Ribosomal protein</keyword>
<comment type="function">
    <text evidence="4">Methylates ribosomal protein uL3 on a specific glutamine residue.</text>
</comment>
<gene>
    <name evidence="4 6" type="primary">prmB</name>
    <name evidence="6" type="ORF">OHM77_04010</name>
</gene>
<comment type="similarity">
    <text evidence="4">Belongs to the protein N5-glutamine methyltransferase family. PrmB subfamily.</text>
</comment>
<evidence type="ECO:0000259" key="5">
    <source>
        <dbReference type="Pfam" id="PF05175"/>
    </source>
</evidence>
<protein>
    <recommendedName>
        <fullName evidence="4">Ribosomal protein uL3 glutamine methyltransferase</fullName>
        <shortName evidence="4">uL3 MTase</shortName>
        <ecNumber evidence="4">2.1.1.298</ecNumber>
    </recommendedName>
    <alternativeName>
        <fullName evidence="4">N5-glutamine methyltransferase PrmB</fullName>
    </alternativeName>
</protein>
<dbReference type="InterPro" id="IPR004556">
    <property type="entry name" value="HemK-like"/>
</dbReference>
<keyword evidence="6" id="KW-0687">Ribonucleoprotein</keyword>
<evidence type="ECO:0000313" key="6">
    <source>
        <dbReference type="EMBL" id="WIM06448.1"/>
    </source>
</evidence>